<proteinExistence type="predicted"/>
<evidence type="ECO:0000256" key="1">
    <source>
        <dbReference type="SAM" id="Phobius"/>
    </source>
</evidence>
<sequence>MKEHRAHGLVQLTFRNPASVVYLSLVTVAALFVTVDMLFVTHDDASLAGVWLFLLAAPTVFLFMIGGDLLAGAVADSAAFLYPSLVLSVLVQSYALGLFVRLMRGGPLRGGRRAPSGSVPGSAA</sequence>
<reference evidence="2" key="2">
    <citation type="submission" date="2020-09" db="EMBL/GenBank/DDBJ databases">
        <authorList>
            <person name="Sun Q."/>
            <person name="Ohkuma M."/>
        </authorList>
    </citation>
    <scope>NUCLEOTIDE SEQUENCE</scope>
    <source>
        <strain evidence="2">JCM 4637</strain>
    </source>
</reference>
<feature type="transmembrane region" description="Helical" evidence="1">
    <location>
        <begin position="80"/>
        <end position="103"/>
    </location>
</feature>
<protein>
    <submittedName>
        <fullName evidence="2">Uncharacterized protein</fullName>
    </submittedName>
</protein>
<evidence type="ECO:0000313" key="2">
    <source>
        <dbReference type="EMBL" id="GHD19048.1"/>
    </source>
</evidence>
<dbReference type="Proteomes" id="UP000638353">
    <property type="component" value="Unassembled WGS sequence"/>
</dbReference>
<dbReference type="EMBL" id="BMVC01000032">
    <property type="protein sequence ID" value="GHD19048.1"/>
    <property type="molecule type" value="Genomic_DNA"/>
</dbReference>
<dbReference type="AlphaFoldDB" id="A0A918X901"/>
<gene>
    <name evidence="2" type="ORF">GCM10010334_82410</name>
</gene>
<keyword evidence="1" id="KW-0812">Transmembrane</keyword>
<name>A0A918X901_9ACTN</name>
<feature type="transmembrane region" description="Helical" evidence="1">
    <location>
        <begin position="20"/>
        <end position="39"/>
    </location>
</feature>
<dbReference type="NCBIfam" id="NF046119">
    <property type="entry name" value="memb_SCO4225"/>
    <property type="match status" value="1"/>
</dbReference>
<keyword evidence="1" id="KW-0472">Membrane</keyword>
<feature type="transmembrane region" description="Helical" evidence="1">
    <location>
        <begin position="51"/>
        <end position="74"/>
    </location>
</feature>
<dbReference type="Pfam" id="PF25637">
    <property type="entry name" value="DUF7942"/>
    <property type="match status" value="1"/>
</dbReference>
<keyword evidence="1" id="KW-1133">Transmembrane helix</keyword>
<dbReference type="RefSeq" id="WP_189828488.1">
    <property type="nucleotide sequence ID" value="NZ_BMVC01000032.1"/>
</dbReference>
<accession>A0A918X901</accession>
<reference evidence="2" key="1">
    <citation type="journal article" date="2014" name="Int. J. Syst. Evol. Microbiol.">
        <title>Complete genome sequence of Corynebacterium casei LMG S-19264T (=DSM 44701T), isolated from a smear-ripened cheese.</title>
        <authorList>
            <consortium name="US DOE Joint Genome Institute (JGI-PGF)"/>
            <person name="Walter F."/>
            <person name="Albersmeier A."/>
            <person name="Kalinowski J."/>
            <person name="Ruckert C."/>
        </authorList>
    </citation>
    <scope>NUCLEOTIDE SEQUENCE</scope>
    <source>
        <strain evidence="2">JCM 4637</strain>
    </source>
</reference>
<dbReference type="InterPro" id="IPR057702">
    <property type="entry name" value="DUF7942"/>
</dbReference>
<evidence type="ECO:0000313" key="3">
    <source>
        <dbReference type="Proteomes" id="UP000638353"/>
    </source>
</evidence>
<organism evidence="2 3">
    <name type="scientific">Streptomyces finlayi</name>
    <dbReference type="NCBI Taxonomy" id="67296"/>
    <lineage>
        <taxon>Bacteria</taxon>
        <taxon>Bacillati</taxon>
        <taxon>Actinomycetota</taxon>
        <taxon>Actinomycetes</taxon>
        <taxon>Kitasatosporales</taxon>
        <taxon>Streptomycetaceae</taxon>
        <taxon>Streptomyces</taxon>
    </lineage>
</organism>
<comment type="caution">
    <text evidence="2">The sequence shown here is derived from an EMBL/GenBank/DDBJ whole genome shotgun (WGS) entry which is preliminary data.</text>
</comment>